<reference evidence="1" key="1">
    <citation type="submission" date="2022-09" db="EMBL/GenBank/DDBJ databases">
        <authorList>
            <person name="Li Z.-J."/>
        </authorList>
    </citation>
    <scope>NUCLEOTIDE SEQUENCE</scope>
    <source>
        <strain evidence="1">TGB10</strain>
    </source>
</reference>
<dbReference type="Proteomes" id="UP001164676">
    <property type="component" value="Chromosome"/>
</dbReference>
<dbReference type="EMBL" id="CP114584">
    <property type="protein sequence ID" value="WBA15125.1"/>
    <property type="molecule type" value="Genomic_DNA"/>
</dbReference>
<evidence type="ECO:0000313" key="1">
    <source>
        <dbReference type="EMBL" id="WBA15125.1"/>
    </source>
</evidence>
<keyword evidence="2" id="KW-1185">Reference proteome</keyword>
<gene>
    <name evidence="1" type="ORF">N7E60_02085</name>
</gene>
<sequence>MEGALLGQLEPLQTQLLGLFYFSTLIQRFELSICHLIYFDAKQQE</sequence>
<dbReference type="RefSeq" id="WP_269597985.1">
    <property type="nucleotide sequence ID" value="NZ_CP114584.1"/>
</dbReference>
<proteinExistence type="predicted"/>
<protein>
    <submittedName>
        <fullName evidence="1">Uncharacterized protein</fullName>
    </submittedName>
</protein>
<organism evidence="1 2">
    <name type="scientific">Salinivibrio proteolyticus</name>
    <dbReference type="NCBI Taxonomy" id="334715"/>
    <lineage>
        <taxon>Bacteria</taxon>
        <taxon>Pseudomonadati</taxon>
        <taxon>Pseudomonadota</taxon>
        <taxon>Gammaproteobacteria</taxon>
        <taxon>Vibrionales</taxon>
        <taxon>Vibrionaceae</taxon>
        <taxon>Salinivibrio</taxon>
    </lineage>
</organism>
<evidence type="ECO:0000313" key="2">
    <source>
        <dbReference type="Proteomes" id="UP001164676"/>
    </source>
</evidence>
<accession>A0ABY7LD03</accession>
<name>A0ABY7LD03_9GAMM</name>